<dbReference type="NCBIfam" id="NF008758">
    <property type="entry name" value="PRK11789.1"/>
    <property type="match status" value="1"/>
</dbReference>
<gene>
    <name evidence="14" type="primary">ampD</name>
    <name evidence="14" type="ORF">GL267_14590</name>
</gene>
<keyword evidence="10" id="KW-0961">Cell wall biogenesis/degradation</keyword>
<evidence type="ECO:0000256" key="10">
    <source>
        <dbReference type="ARBA" id="ARBA00023316"/>
    </source>
</evidence>
<evidence type="ECO:0000256" key="3">
    <source>
        <dbReference type="ARBA" id="ARBA00004496"/>
    </source>
</evidence>
<dbReference type="InterPro" id="IPR002502">
    <property type="entry name" value="Amidase_domain"/>
</dbReference>
<sequence>MTVWDSAGWYRQACPAPSPYQDERPPGTVVDLLVIHAISLPPEVFGSGEVQRFFMGTLDFTTHPYYDVLRDLRVSAHFFIERDGSLWQHVGVLRRAWHAGVSQWQGRPGCNDYSVGIELEGSESTTFMPAQYQRLAMLAKDLRLLFPAIGPERMVGHSDIAPGRKWDPGPGFSWSYLAEVGRE</sequence>
<dbReference type="EC" id="3.5.1.28" evidence="5"/>
<dbReference type="InterPro" id="IPR051206">
    <property type="entry name" value="NAMLAA_amidase_2"/>
</dbReference>
<dbReference type="EMBL" id="WNJL01000050">
    <property type="protein sequence ID" value="NDU43805.1"/>
    <property type="molecule type" value="Genomic_DNA"/>
</dbReference>
<dbReference type="GO" id="GO:0071555">
    <property type="term" value="P:cell wall organization"/>
    <property type="evidence" value="ECO:0007669"/>
    <property type="project" value="UniProtKB-KW"/>
</dbReference>
<comment type="similarity">
    <text evidence="4">Belongs to the N-acetylmuramoyl-L-alanine amidase 2 family.</text>
</comment>
<dbReference type="GO" id="GO:0008745">
    <property type="term" value="F:N-acetylmuramoyl-L-alanine amidase activity"/>
    <property type="evidence" value="ECO:0007669"/>
    <property type="project" value="UniProtKB-EC"/>
</dbReference>
<evidence type="ECO:0000256" key="9">
    <source>
        <dbReference type="ARBA" id="ARBA00022833"/>
    </source>
</evidence>
<dbReference type="Pfam" id="PF01510">
    <property type="entry name" value="Amidase_2"/>
    <property type="match status" value="1"/>
</dbReference>
<dbReference type="SUPFAM" id="SSF55846">
    <property type="entry name" value="N-acetylmuramoyl-L-alanine amidase-like"/>
    <property type="match status" value="1"/>
</dbReference>
<keyword evidence="7" id="KW-0479">Metal-binding</keyword>
<dbReference type="GO" id="GO:0009254">
    <property type="term" value="P:peptidoglycan turnover"/>
    <property type="evidence" value="ECO:0007669"/>
    <property type="project" value="TreeGrafter"/>
</dbReference>
<evidence type="ECO:0000256" key="2">
    <source>
        <dbReference type="ARBA" id="ARBA00001947"/>
    </source>
</evidence>
<name>A0A845UEN8_9PROT</name>
<evidence type="ECO:0000256" key="1">
    <source>
        <dbReference type="ARBA" id="ARBA00001561"/>
    </source>
</evidence>
<keyword evidence="6" id="KW-0963">Cytoplasm</keyword>
<dbReference type="GO" id="GO:0009253">
    <property type="term" value="P:peptidoglycan catabolic process"/>
    <property type="evidence" value="ECO:0007669"/>
    <property type="project" value="InterPro"/>
</dbReference>
<accession>A0A845UEN8</accession>
<evidence type="ECO:0000259" key="13">
    <source>
        <dbReference type="SMART" id="SM00644"/>
    </source>
</evidence>
<dbReference type="SMART" id="SM00644">
    <property type="entry name" value="Ami_2"/>
    <property type="match status" value="1"/>
</dbReference>
<comment type="catalytic activity">
    <reaction evidence="1">
        <text>Hydrolyzes the link between N-acetylmuramoyl residues and L-amino acid residues in certain cell-wall glycopeptides.</text>
        <dbReference type="EC" id="3.5.1.28"/>
    </reaction>
</comment>
<keyword evidence="8 14" id="KW-0378">Hydrolase</keyword>
<evidence type="ECO:0000256" key="4">
    <source>
        <dbReference type="ARBA" id="ARBA00007553"/>
    </source>
</evidence>
<keyword evidence="9" id="KW-0862">Zinc</keyword>
<evidence type="ECO:0000256" key="8">
    <source>
        <dbReference type="ARBA" id="ARBA00022801"/>
    </source>
</evidence>
<evidence type="ECO:0000256" key="6">
    <source>
        <dbReference type="ARBA" id="ARBA00022490"/>
    </source>
</evidence>
<proteinExistence type="inferred from homology"/>
<comment type="cofactor">
    <cofactor evidence="2">
        <name>Zn(2+)</name>
        <dbReference type="ChEBI" id="CHEBI:29105"/>
    </cofactor>
</comment>
<reference evidence="14" key="1">
    <citation type="submission" date="2019-11" db="EMBL/GenBank/DDBJ databases">
        <title>Acidithiobacillus ferrianus sp. nov.: a facultatively anaerobic and extremely acidophilic chemolithoautotroph.</title>
        <authorList>
            <person name="Norris P.R."/>
            <person name="Falagan C."/>
            <person name="Moya-Beltran A."/>
            <person name="Castro M."/>
            <person name="Quatrini R."/>
            <person name="Johnson D.B."/>
        </authorList>
    </citation>
    <scope>NUCLEOTIDE SEQUENCE [LARGE SCALE GENOMIC DNA]</scope>
    <source>
        <strain evidence="14">MG</strain>
    </source>
</reference>
<dbReference type="Gene3D" id="3.40.80.10">
    <property type="entry name" value="Peptidoglycan recognition protein-like"/>
    <property type="match status" value="1"/>
</dbReference>
<organism evidence="14">
    <name type="scientific">Acidithiobacillus ferrianus</name>
    <dbReference type="NCBI Taxonomy" id="2678518"/>
    <lineage>
        <taxon>Bacteria</taxon>
        <taxon>Pseudomonadati</taxon>
        <taxon>Pseudomonadota</taxon>
        <taxon>Acidithiobacillia</taxon>
        <taxon>Acidithiobacillales</taxon>
        <taxon>Acidithiobacillaceae</taxon>
        <taxon>Acidithiobacillus</taxon>
    </lineage>
</organism>
<protein>
    <recommendedName>
        <fullName evidence="11">1,6-anhydro-N-acetylmuramyl-L-alanine amidase AmpD</fullName>
        <ecNumber evidence="5">3.5.1.28</ecNumber>
    </recommendedName>
    <alternativeName>
        <fullName evidence="12">N-acetylmuramoyl-L-alanine amidase</fullName>
    </alternativeName>
</protein>
<dbReference type="GO" id="GO:0046872">
    <property type="term" value="F:metal ion binding"/>
    <property type="evidence" value="ECO:0007669"/>
    <property type="project" value="UniProtKB-KW"/>
</dbReference>
<dbReference type="PANTHER" id="PTHR30417:SF4">
    <property type="entry name" value="1,6-ANHYDRO-N-ACETYLMURAMYL-L-ALANINE AMIDASE AMPD"/>
    <property type="match status" value="1"/>
</dbReference>
<dbReference type="RefSeq" id="WP_163099218.1">
    <property type="nucleotide sequence ID" value="NZ_CP127523.1"/>
</dbReference>
<dbReference type="PANTHER" id="PTHR30417">
    <property type="entry name" value="N-ACETYLMURAMOYL-L-ALANINE AMIDASE AMID"/>
    <property type="match status" value="1"/>
</dbReference>
<comment type="subcellular location">
    <subcellularLocation>
        <location evidence="3">Cytoplasm</location>
    </subcellularLocation>
</comment>
<dbReference type="GO" id="GO:0005737">
    <property type="term" value="C:cytoplasm"/>
    <property type="evidence" value="ECO:0007669"/>
    <property type="project" value="UniProtKB-SubCell"/>
</dbReference>
<dbReference type="InterPro" id="IPR036505">
    <property type="entry name" value="Amidase/PGRP_sf"/>
</dbReference>
<dbReference type="AlphaFoldDB" id="A0A845UEN8"/>
<evidence type="ECO:0000256" key="5">
    <source>
        <dbReference type="ARBA" id="ARBA00011901"/>
    </source>
</evidence>
<evidence type="ECO:0000256" key="7">
    <source>
        <dbReference type="ARBA" id="ARBA00022723"/>
    </source>
</evidence>
<evidence type="ECO:0000256" key="11">
    <source>
        <dbReference type="ARBA" id="ARBA00039257"/>
    </source>
</evidence>
<evidence type="ECO:0000313" key="14">
    <source>
        <dbReference type="EMBL" id="NDU43805.1"/>
    </source>
</evidence>
<feature type="domain" description="N-acetylmuramoyl-L-alanine amidase" evidence="13">
    <location>
        <begin position="18"/>
        <end position="169"/>
    </location>
</feature>
<comment type="caution">
    <text evidence="14">The sequence shown here is derived from an EMBL/GenBank/DDBJ whole genome shotgun (WGS) entry which is preliminary data.</text>
</comment>
<evidence type="ECO:0000256" key="12">
    <source>
        <dbReference type="ARBA" id="ARBA00042615"/>
    </source>
</evidence>
<dbReference type="CDD" id="cd06583">
    <property type="entry name" value="PGRP"/>
    <property type="match status" value="1"/>
</dbReference>